<feature type="compositionally biased region" description="Polar residues" evidence="1">
    <location>
        <begin position="30"/>
        <end position="40"/>
    </location>
</feature>
<evidence type="ECO:0000256" key="1">
    <source>
        <dbReference type="SAM" id="MobiDB-lite"/>
    </source>
</evidence>
<organism evidence="2 3">
    <name type="scientific">Tetracentron sinense</name>
    <name type="common">Spur-leaf</name>
    <dbReference type="NCBI Taxonomy" id="13715"/>
    <lineage>
        <taxon>Eukaryota</taxon>
        <taxon>Viridiplantae</taxon>
        <taxon>Streptophyta</taxon>
        <taxon>Embryophyta</taxon>
        <taxon>Tracheophyta</taxon>
        <taxon>Spermatophyta</taxon>
        <taxon>Magnoliopsida</taxon>
        <taxon>Trochodendrales</taxon>
        <taxon>Trochodendraceae</taxon>
        <taxon>Tetracentron</taxon>
    </lineage>
</organism>
<proteinExistence type="predicted"/>
<comment type="caution">
    <text evidence="2">The sequence shown here is derived from an EMBL/GenBank/DDBJ whole genome shotgun (WGS) entry which is preliminary data.</text>
</comment>
<keyword evidence="3" id="KW-1185">Reference proteome</keyword>
<gene>
    <name evidence="2" type="ORF">HHK36_003606</name>
</gene>
<dbReference type="PANTHER" id="PTHR33785:SF8">
    <property type="entry name" value="BZIP DOMAIN-CONTAINING PROTEIN"/>
    <property type="match status" value="1"/>
</dbReference>
<protein>
    <submittedName>
        <fullName evidence="2">Uncharacterized protein</fullName>
    </submittedName>
</protein>
<reference evidence="2 3" key="1">
    <citation type="submission" date="2020-04" db="EMBL/GenBank/DDBJ databases">
        <title>Plant Genome Project.</title>
        <authorList>
            <person name="Zhang R.-G."/>
        </authorList>
    </citation>
    <scope>NUCLEOTIDE SEQUENCE [LARGE SCALE GENOMIC DNA]</scope>
    <source>
        <strain evidence="2">YNK0</strain>
        <tissue evidence="2">Leaf</tissue>
    </source>
</reference>
<dbReference type="EMBL" id="JABCRI010000002">
    <property type="protein sequence ID" value="KAF8411067.1"/>
    <property type="molecule type" value="Genomic_DNA"/>
</dbReference>
<dbReference type="AlphaFoldDB" id="A0A834ZYQ8"/>
<accession>A0A834ZYQ8</accession>
<dbReference type="OrthoDB" id="1725654at2759"/>
<evidence type="ECO:0000313" key="2">
    <source>
        <dbReference type="EMBL" id="KAF8411067.1"/>
    </source>
</evidence>
<evidence type="ECO:0000313" key="3">
    <source>
        <dbReference type="Proteomes" id="UP000655225"/>
    </source>
</evidence>
<dbReference type="PANTHER" id="PTHR33785">
    <property type="entry name" value="OS06G0550800 PROTEIN"/>
    <property type="match status" value="1"/>
</dbReference>
<feature type="region of interest" description="Disordered" evidence="1">
    <location>
        <begin position="89"/>
        <end position="120"/>
    </location>
</feature>
<dbReference type="OMA" id="EQHIMQP"/>
<feature type="region of interest" description="Disordered" evidence="1">
    <location>
        <begin position="30"/>
        <end position="64"/>
    </location>
</feature>
<sequence>MDGQMIIESLDSLWFFSNILSSTPSNFTYISDGETTQSHLPESPKTDQPEPRTPILQKQQIQSPDSEILFQKSSKSSDVMMKLDKMGVLETSESEQRRRRGKRSCKLSAEGRGKSNGEQEFSQVQGLSDLGFYMIEVGLGLGRMEKTCGYGRSGSPSLLKMPPFTDGMAMKEHLKSWAYAVACTVR</sequence>
<dbReference type="Proteomes" id="UP000655225">
    <property type="component" value="Unassembled WGS sequence"/>
</dbReference>
<name>A0A834ZYQ8_TETSI</name>